<evidence type="ECO:0000256" key="1">
    <source>
        <dbReference type="SAM" id="MobiDB-lite"/>
    </source>
</evidence>
<feature type="region of interest" description="Disordered" evidence="1">
    <location>
        <begin position="1"/>
        <end position="21"/>
    </location>
</feature>
<gene>
    <name evidence="2" type="ORF">SI8410_13017828</name>
</gene>
<name>A0A7I8LBB0_SPIIN</name>
<reference evidence="2" key="1">
    <citation type="submission" date="2020-02" db="EMBL/GenBank/DDBJ databases">
        <authorList>
            <person name="Scholz U."/>
            <person name="Mascher M."/>
            <person name="Fiebig A."/>
        </authorList>
    </citation>
    <scope>NUCLEOTIDE SEQUENCE</scope>
</reference>
<evidence type="ECO:0000313" key="3">
    <source>
        <dbReference type="Proteomes" id="UP000663760"/>
    </source>
</evidence>
<dbReference type="OrthoDB" id="2018517at2759"/>
<sequence length="169" mass="19517">MLRAVLRPGRPARAAPGTSPADVTRRRIAGWIREMRRRRWDPRRDEFFVPLPESPAFLDTATMPMVLTAVVTALFVKVLMMVDESKEQERLERKIQRAPGGQGTVRMLTREEWEEIQEVRPRTPFESHLARPNARIRTGDSMHLEDVKDWTIDVLSDAVTRAQECAKSR</sequence>
<dbReference type="EMBL" id="LR746276">
    <property type="protein sequence ID" value="CAA7407150.1"/>
    <property type="molecule type" value="Genomic_DNA"/>
</dbReference>
<accession>A0A7I8LBB0</accession>
<dbReference type="Proteomes" id="UP000663760">
    <property type="component" value="Chromosome 13"/>
</dbReference>
<dbReference type="PANTHER" id="PTHR36008">
    <property type="entry name" value="OS09G0478400 PROTEIN"/>
    <property type="match status" value="1"/>
</dbReference>
<evidence type="ECO:0000313" key="2">
    <source>
        <dbReference type="EMBL" id="CAA7407150.1"/>
    </source>
</evidence>
<keyword evidence="3" id="KW-1185">Reference proteome</keyword>
<protein>
    <submittedName>
        <fullName evidence="2">Uncharacterized protein</fullName>
    </submittedName>
</protein>
<organism evidence="2 3">
    <name type="scientific">Spirodela intermedia</name>
    <name type="common">Intermediate duckweed</name>
    <dbReference type="NCBI Taxonomy" id="51605"/>
    <lineage>
        <taxon>Eukaryota</taxon>
        <taxon>Viridiplantae</taxon>
        <taxon>Streptophyta</taxon>
        <taxon>Embryophyta</taxon>
        <taxon>Tracheophyta</taxon>
        <taxon>Spermatophyta</taxon>
        <taxon>Magnoliopsida</taxon>
        <taxon>Liliopsida</taxon>
        <taxon>Araceae</taxon>
        <taxon>Lemnoideae</taxon>
        <taxon>Spirodela</taxon>
    </lineage>
</organism>
<proteinExistence type="predicted"/>
<dbReference type="PANTHER" id="PTHR36008:SF1">
    <property type="entry name" value="OS09G0478400 PROTEIN"/>
    <property type="match status" value="1"/>
</dbReference>
<dbReference type="AlphaFoldDB" id="A0A7I8LBB0"/>